<dbReference type="PRINTS" id="PR00502">
    <property type="entry name" value="NUDIXFAMILY"/>
</dbReference>
<dbReference type="InterPro" id="IPR020476">
    <property type="entry name" value="Nudix_hydrolase"/>
</dbReference>
<dbReference type="Pfam" id="PF00293">
    <property type="entry name" value="NUDIX"/>
    <property type="match status" value="1"/>
</dbReference>
<dbReference type="RefSeq" id="WP_393164705.1">
    <property type="nucleotide sequence ID" value="NZ_JBICRM010000006.1"/>
</dbReference>
<comment type="similarity">
    <text evidence="1 3">Belongs to the Nudix hydrolase family.</text>
</comment>
<dbReference type="PANTHER" id="PTHR43736">
    <property type="entry name" value="ADP-RIBOSE PYROPHOSPHATASE"/>
    <property type="match status" value="1"/>
</dbReference>
<dbReference type="EMBL" id="JBICRM010000006">
    <property type="protein sequence ID" value="MFG1704037.1"/>
    <property type="molecule type" value="Genomic_DNA"/>
</dbReference>
<protein>
    <submittedName>
        <fullName evidence="5">NUDIX hydrolase</fullName>
    </submittedName>
</protein>
<dbReference type="InterPro" id="IPR015797">
    <property type="entry name" value="NUDIX_hydrolase-like_dom_sf"/>
</dbReference>
<reference evidence="5 6" key="1">
    <citation type="submission" date="2024-10" db="EMBL/GenBank/DDBJ databases">
        <authorList>
            <person name="Topkara A.R."/>
            <person name="Saygin H."/>
        </authorList>
    </citation>
    <scope>NUCLEOTIDE SEQUENCE [LARGE SCALE GENOMIC DNA]</scope>
    <source>
        <strain evidence="5 6">M3C6</strain>
    </source>
</reference>
<keyword evidence="2 3" id="KW-0378">Hydrolase</keyword>
<sequence length="142" mass="15120">MRVNCVGAIIFDASNRLLLIKRGHPPGMGLWSIPGGRLEPGETDAAGVRREVLEETGLHVEVGRLAGTVDRPGPGGVTYVIRDYLARVTAGVPEAGDDAADVRWCGMDELVRLPLSEGLLESLTDWGVLPSGVSRRRPPGLS</sequence>
<evidence type="ECO:0000256" key="2">
    <source>
        <dbReference type="ARBA" id="ARBA00022801"/>
    </source>
</evidence>
<dbReference type="PROSITE" id="PS00893">
    <property type="entry name" value="NUDIX_BOX"/>
    <property type="match status" value="1"/>
</dbReference>
<comment type="caution">
    <text evidence="5">The sequence shown here is derived from an EMBL/GenBank/DDBJ whole genome shotgun (WGS) entry which is preliminary data.</text>
</comment>
<evidence type="ECO:0000313" key="6">
    <source>
        <dbReference type="Proteomes" id="UP001603978"/>
    </source>
</evidence>
<keyword evidence="6" id="KW-1185">Reference proteome</keyword>
<feature type="domain" description="Nudix hydrolase" evidence="4">
    <location>
        <begin position="1"/>
        <end position="134"/>
    </location>
</feature>
<dbReference type="InterPro" id="IPR020084">
    <property type="entry name" value="NUDIX_hydrolase_CS"/>
</dbReference>
<evidence type="ECO:0000256" key="3">
    <source>
        <dbReference type="RuleBase" id="RU003476"/>
    </source>
</evidence>
<dbReference type="PANTHER" id="PTHR43736:SF1">
    <property type="entry name" value="DIHYDRONEOPTERIN TRIPHOSPHATE DIPHOSPHATASE"/>
    <property type="match status" value="1"/>
</dbReference>
<evidence type="ECO:0000256" key="1">
    <source>
        <dbReference type="ARBA" id="ARBA00005582"/>
    </source>
</evidence>
<dbReference type="Gene3D" id="3.90.79.10">
    <property type="entry name" value="Nucleoside Triphosphate Pyrophosphohydrolase"/>
    <property type="match status" value="1"/>
</dbReference>
<dbReference type="SUPFAM" id="SSF55811">
    <property type="entry name" value="Nudix"/>
    <property type="match status" value="1"/>
</dbReference>
<name>A0ABW7A9M8_9ACTN</name>
<proteinExistence type="inferred from homology"/>
<dbReference type="CDD" id="cd04673">
    <property type="entry name" value="NUDIX_ADPRase"/>
    <property type="match status" value="1"/>
</dbReference>
<dbReference type="GO" id="GO:0016787">
    <property type="term" value="F:hydrolase activity"/>
    <property type="evidence" value="ECO:0007669"/>
    <property type="project" value="UniProtKB-KW"/>
</dbReference>
<dbReference type="Proteomes" id="UP001603978">
    <property type="component" value="Unassembled WGS sequence"/>
</dbReference>
<dbReference type="PROSITE" id="PS51462">
    <property type="entry name" value="NUDIX"/>
    <property type="match status" value="1"/>
</dbReference>
<organism evidence="5 6">
    <name type="scientific">Nonomuraea marmarensis</name>
    <dbReference type="NCBI Taxonomy" id="3351344"/>
    <lineage>
        <taxon>Bacteria</taxon>
        <taxon>Bacillati</taxon>
        <taxon>Actinomycetota</taxon>
        <taxon>Actinomycetes</taxon>
        <taxon>Streptosporangiales</taxon>
        <taxon>Streptosporangiaceae</taxon>
        <taxon>Nonomuraea</taxon>
    </lineage>
</organism>
<evidence type="ECO:0000313" key="5">
    <source>
        <dbReference type="EMBL" id="MFG1704037.1"/>
    </source>
</evidence>
<accession>A0ABW7A9M8</accession>
<dbReference type="InterPro" id="IPR000086">
    <property type="entry name" value="NUDIX_hydrolase_dom"/>
</dbReference>
<gene>
    <name evidence="5" type="ORF">ACFLIM_12660</name>
</gene>
<evidence type="ECO:0000259" key="4">
    <source>
        <dbReference type="PROSITE" id="PS51462"/>
    </source>
</evidence>